<dbReference type="InterPro" id="IPR050797">
    <property type="entry name" value="Carb_Metab_Trans_Reg"/>
</dbReference>
<proteinExistence type="predicted"/>
<evidence type="ECO:0000313" key="4">
    <source>
        <dbReference type="Proteomes" id="UP000887229"/>
    </source>
</evidence>
<dbReference type="RefSeq" id="XP_046117741.1">
    <property type="nucleotide sequence ID" value="XM_046261302.1"/>
</dbReference>
<protein>
    <recommendedName>
        <fullName evidence="2">Zn(2)-C6 fungal-type domain-containing protein</fullName>
    </recommendedName>
</protein>
<dbReference type="Pfam" id="PF00172">
    <property type="entry name" value="Zn_clus"/>
    <property type="match status" value="1"/>
</dbReference>
<feature type="domain" description="Zn(2)-C6 fungal-type" evidence="2">
    <location>
        <begin position="8"/>
        <end position="37"/>
    </location>
</feature>
<dbReference type="Gene3D" id="4.10.240.10">
    <property type="entry name" value="Zn(2)-C6 fungal-type DNA-binding domain"/>
    <property type="match status" value="1"/>
</dbReference>
<dbReference type="InterPro" id="IPR036864">
    <property type="entry name" value="Zn2-C6_fun-type_DNA-bd_sf"/>
</dbReference>
<dbReference type="GeneID" id="70292205"/>
<dbReference type="SMART" id="SM00066">
    <property type="entry name" value="GAL4"/>
    <property type="match status" value="1"/>
</dbReference>
<evidence type="ECO:0000259" key="2">
    <source>
        <dbReference type="PROSITE" id="PS50048"/>
    </source>
</evidence>
<name>A0A9P7ZLB9_9HYPO</name>
<dbReference type="InterPro" id="IPR001138">
    <property type="entry name" value="Zn2Cys6_DnaBD"/>
</dbReference>
<dbReference type="Proteomes" id="UP000887229">
    <property type="component" value="Unassembled WGS sequence"/>
</dbReference>
<evidence type="ECO:0000256" key="1">
    <source>
        <dbReference type="ARBA" id="ARBA00023242"/>
    </source>
</evidence>
<dbReference type="PROSITE" id="PS00463">
    <property type="entry name" value="ZN2_CY6_FUNGAL_1"/>
    <property type="match status" value="1"/>
</dbReference>
<dbReference type="GO" id="GO:0000981">
    <property type="term" value="F:DNA-binding transcription factor activity, RNA polymerase II-specific"/>
    <property type="evidence" value="ECO:0007669"/>
    <property type="project" value="InterPro"/>
</dbReference>
<keyword evidence="4" id="KW-1185">Reference proteome</keyword>
<accession>A0A9P7ZLB9</accession>
<reference evidence="3" key="1">
    <citation type="journal article" date="2021" name="IMA Fungus">
        <title>Genomic characterization of three marine fungi, including Emericellopsis atlantica sp. nov. with signatures of a generalist lifestyle and marine biomass degradation.</title>
        <authorList>
            <person name="Hagestad O.C."/>
            <person name="Hou L."/>
            <person name="Andersen J.H."/>
            <person name="Hansen E.H."/>
            <person name="Altermark B."/>
            <person name="Li C."/>
            <person name="Kuhnert E."/>
            <person name="Cox R.J."/>
            <person name="Crous P.W."/>
            <person name="Spatafora J.W."/>
            <person name="Lail K."/>
            <person name="Amirebrahimi M."/>
            <person name="Lipzen A."/>
            <person name="Pangilinan J."/>
            <person name="Andreopoulos W."/>
            <person name="Hayes R.D."/>
            <person name="Ng V."/>
            <person name="Grigoriev I.V."/>
            <person name="Jackson S.A."/>
            <person name="Sutton T.D.S."/>
            <person name="Dobson A.D.W."/>
            <person name="Rama T."/>
        </authorList>
    </citation>
    <scope>NUCLEOTIDE SEQUENCE</scope>
    <source>
        <strain evidence="3">TS7</strain>
    </source>
</reference>
<dbReference type="PANTHER" id="PTHR31668:SF24">
    <property type="entry name" value="TRANSCRIPTION FACTOR, PUTATIVE-RELATED"/>
    <property type="match status" value="1"/>
</dbReference>
<evidence type="ECO:0000313" key="3">
    <source>
        <dbReference type="EMBL" id="KAG9253817.1"/>
    </source>
</evidence>
<dbReference type="GO" id="GO:0008270">
    <property type="term" value="F:zinc ion binding"/>
    <property type="evidence" value="ECO:0007669"/>
    <property type="project" value="InterPro"/>
</dbReference>
<dbReference type="CDD" id="cd12148">
    <property type="entry name" value="fungal_TF_MHR"/>
    <property type="match status" value="1"/>
</dbReference>
<organism evidence="3 4">
    <name type="scientific">Emericellopsis atlantica</name>
    <dbReference type="NCBI Taxonomy" id="2614577"/>
    <lineage>
        <taxon>Eukaryota</taxon>
        <taxon>Fungi</taxon>
        <taxon>Dikarya</taxon>
        <taxon>Ascomycota</taxon>
        <taxon>Pezizomycotina</taxon>
        <taxon>Sordariomycetes</taxon>
        <taxon>Hypocreomycetidae</taxon>
        <taxon>Hypocreales</taxon>
        <taxon>Bionectriaceae</taxon>
        <taxon>Emericellopsis</taxon>
    </lineage>
</organism>
<gene>
    <name evidence="3" type="ORF">F5Z01DRAFT_623077</name>
</gene>
<dbReference type="SUPFAM" id="SSF57701">
    <property type="entry name" value="Zn2/Cys6 DNA-binding domain"/>
    <property type="match status" value="1"/>
</dbReference>
<keyword evidence="1" id="KW-0539">Nucleus</keyword>
<dbReference type="EMBL" id="MU251256">
    <property type="protein sequence ID" value="KAG9253817.1"/>
    <property type="molecule type" value="Genomic_DNA"/>
</dbReference>
<comment type="caution">
    <text evidence="3">The sequence shown here is derived from an EMBL/GenBank/DDBJ whole genome shotgun (WGS) entry which is preliminary data.</text>
</comment>
<sequence>MGSRINKACDGCRVRKVKCSGSQPCSQCAHLDLPCQFSPPTGKRKPGVRNRLVEQLRGGNGPPPAPPSVTSVAGIINAPSPASSTGTAIEYTPAFFQRLLPDYESAVYPLSPIITTDEMRAAIDTMGSSHEDAALVYGFAAVTINLTQISWTTLNGDVATQMTDLIQRCLASHRLADLGGVTRRHGMTNIAELPVTVKRVMTCIFMEISMMAFRLFERSFAILREAIALMQTMKISRLKDLPKHELARRQRLYWECFIHEKFVTIMSGCPSILPPLSTGLPLEDETIPAHVDCGFKRLMTLFAAMDDSFLQHWTAQQQSWHTDVEPMTAEWVERKQAQLDAHEVETAQAEEELRIRGQGGLTELQHADIFVTRLWLRTLIWQLALSHGLLRSAPPDTSHQGLSLHFPAHRLSSQLRSLVSKLSTFASVGRHGSGILQKLFEITTTVADVLAIPPGNTASQEDVKSRMEDFIFVVGFLFRFERISPEERAYMREKMEVLRQLYTVVDFGSLAVGSA</sequence>
<dbReference type="AlphaFoldDB" id="A0A9P7ZLB9"/>
<dbReference type="CDD" id="cd00067">
    <property type="entry name" value="GAL4"/>
    <property type="match status" value="1"/>
</dbReference>
<dbReference type="OrthoDB" id="2740448at2759"/>
<dbReference type="PROSITE" id="PS50048">
    <property type="entry name" value="ZN2_CY6_FUNGAL_2"/>
    <property type="match status" value="1"/>
</dbReference>
<dbReference type="PANTHER" id="PTHR31668">
    <property type="entry name" value="GLUCOSE TRANSPORT TRANSCRIPTION REGULATOR RGT1-RELATED-RELATED"/>
    <property type="match status" value="1"/>
</dbReference>